<dbReference type="GO" id="GO:0006631">
    <property type="term" value="P:fatty acid metabolic process"/>
    <property type="evidence" value="ECO:0007669"/>
    <property type="project" value="TreeGrafter"/>
</dbReference>
<dbReference type="Gene3D" id="3.30.300.30">
    <property type="match status" value="1"/>
</dbReference>
<evidence type="ECO:0000259" key="4">
    <source>
        <dbReference type="Pfam" id="PF13193"/>
    </source>
</evidence>
<feature type="domain" description="AMP-dependent synthetase/ligase" evidence="3">
    <location>
        <begin position="11"/>
        <end position="372"/>
    </location>
</feature>
<accession>A0A144MDZ9</accession>
<dbReference type="SUPFAM" id="SSF56801">
    <property type="entry name" value="Acetyl-CoA synthetase-like"/>
    <property type="match status" value="1"/>
</dbReference>
<feature type="domain" description="AMP-binding enzyme C-terminal" evidence="4">
    <location>
        <begin position="422"/>
        <end position="496"/>
    </location>
</feature>
<dbReference type="Pfam" id="PF00501">
    <property type="entry name" value="AMP-binding"/>
    <property type="match status" value="1"/>
</dbReference>
<comment type="similarity">
    <text evidence="1">Belongs to the ATP-dependent AMP-binding enzyme family.</text>
</comment>
<dbReference type="InterPro" id="IPR000873">
    <property type="entry name" value="AMP-dep_synth/lig_dom"/>
</dbReference>
<sequence length="508" mass="54956">MPTLPGMLCTTARAHPDAPAITFSGTTLNYRDYDAAVDRFAAELIDRGIERGDRIVIVSGNSLGFAVATYAGLRAGAIVAPVNPKSAGEEIEHFITDTGAKALIFGPDCTESVQSWAESHPDTAAPVSLLSLGPASIGTDALTASESREREEVEIGIAEDDDALIIYTSGTTGKPKGALFDHHRILWVGVNTTVGMGLRMFDRILHVAPLYHSAALDLLFFPSAMLVAHQIIHPGFAPNATLADIEKHRITVFFGVPTMYAFLLRSPNLEKTDTSSLRIAFYGAAPMPGSLAERLFAALPHTEIIQACGQTEGGPGGVLLPHEDVRRKPAASGRYPIPNTEVRVVDADGRDVEAGEIGEMIMRGETMMKGYWNRPEETARTVVDGWVHTGDLAHVDEEGILTIVDRLKDMIITGGHNVYSAEVENALAAYPDITDIVVVSRLDEDWGETIVAVVTPAEGRTPTLEGLREFAESRLSDYKIPRALIVDDIPRNPSGKIQKHILRKKVRS</sequence>
<dbReference type="AlphaFoldDB" id="A0A144MDZ9"/>
<gene>
    <name evidence="5" type="ORF">A2T55_03285</name>
</gene>
<evidence type="ECO:0000313" key="5">
    <source>
        <dbReference type="EMBL" id="AMT92932.1"/>
    </source>
</evidence>
<dbReference type="PROSITE" id="PS00455">
    <property type="entry name" value="AMP_BINDING"/>
    <property type="match status" value="1"/>
</dbReference>
<dbReference type="GO" id="GO:0031956">
    <property type="term" value="F:medium-chain fatty acid-CoA ligase activity"/>
    <property type="evidence" value="ECO:0007669"/>
    <property type="project" value="TreeGrafter"/>
</dbReference>
<organism evidence="5 6">
    <name type="scientific">Brevibacterium linens</name>
    <dbReference type="NCBI Taxonomy" id="1703"/>
    <lineage>
        <taxon>Bacteria</taxon>
        <taxon>Bacillati</taxon>
        <taxon>Actinomycetota</taxon>
        <taxon>Actinomycetes</taxon>
        <taxon>Micrococcales</taxon>
        <taxon>Brevibacteriaceae</taxon>
        <taxon>Brevibacterium</taxon>
    </lineage>
</organism>
<evidence type="ECO:0000313" key="6">
    <source>
        <dbReference type="Proteomes" id="UP000075950"/>
    </source>
</evidence>
<dbReference type="Gene3D" id="3.40.50.12780">
    <property type="entry name" value="N-terminal domain of ligase-like"/>
    <property type="match status" value="1"/>
</dbReference>
<dbReference type="PANTHER" id="PTHR43201:SF5">
    <property type="entry name" value="MEDIUM-CHAIN ACYL-COA LIGASE ACSF2, MITOCHONDRIAL"/>
    <property type="match status" value="1"/>
</dbReference>
<keyword evidence="2 5" id="KW-0436">Ligase</keyword>
<name>A0A144MDZ9_BRELN</name>
<dbReference type="Pfam" id="PF13193">
    <property type="entry name" value="AMP-binding_C"/>
    <property type="match status" value="1"/>
</dbReference>
<dbReference type="KEGG" id="bly:A2T55_03285"/>
<dbReference type="InterPro" id="IPR045851">
    <property type="entry name" value="AMP-bd_C_sf"/>
</dbReference>
<reference evidence="6" key="1">
    <citation type="submission" date="2016-03" db="EMBL/GenBank/DDBJ databases">
        <authorList>
            <person name="Ploux O."/>
        </authorList>
    </citation>
    <scope>NUCLEOTIDE SEQUENCE [LARGE SCALE GENOMIC DNA]</scope>
    <source>
        <strain evidence="6">BS258</strain>
    </source>
</reference>
<dbReference type="InterPro" id="IPR042099">
    <property type="entry name" value="ANL_N_sf"/>
</dbReference>
<dbReference type="Proteomes" id="UP000075950">
    <property type="component" value="Chromosome"/>
</dbReference>
<evidence type="ECO:0000256" key="1">
    <source>
        <dbReference type="ARBA" id="ARBA00006432"/>
    </source>
</evidence>
<evidence type="ECO:0000256" key="2">
    <source>
        <dbReference type="ARBA" id="ARBA00022598"/>
    </source>
</evidence>
<proteinExistence type="inferred from homology"/>
<dbReference type="InterPro" id="IPR025110">
    <property type="entry name" value="AMP-bd_C"/>
</dbReference>
<dbReference type="PANTHER" id="PTHR43201">
    <property type="entry name" value="ACYL-COA SYNTHETASE"/>
    <property type="match status" value="1"/>
</dbReference>
<evidence type="ECO:0000259" key="3">
    <source>
        <dbReference type="Pfam" id="PF00501"/>
    </source>
</evidence>
<dbReference type="InterPro" id="IPR020845">
    <property type="entry name" value="AMP-binding_CS"/>
</dbReference>
<dbReference type="RefSeq" id="WP_062860825.1">
    <property type="nucleotide sequence ID" value="NZ_CP014869.1"/>
</dbReference>
<dbReference type="EMBL" id="CP014869">
    <property type="protein sequence ID" value="AMT92932.1"/>
    <property type="molecule type" value="Genomic_DNA"/>
</dbReference>
<protein>
    <submittedName>
        <fullName evidence="5">O-succinylbenzoate--CoA ligase</fullName>
    </submittedName>
</protein>